<dbReference type="InterPro" id="IPR040352">
    <property type="entry name" value="TMUB1/2"/>
</dbReference>
<accession>A0A6J2VDW4</accession>
<dbReference type="Proteomes" id="UP000504632">
    <property type="component" value="Chromosome 5"/>
</dbReference>
<keyword evidence="4 6" id="KW-0472">Membrane</keyword>
<evidence type="ECO:0000256" key="5">
    <source>
        <dbReference type="SAM" id="MobiDB-lite"/>
    </source>
</evidence>
<evidence type="ECO:0000256" key="4">
    <source>
        <dbReference type="ARBA" id="ARBA00023136"/>
    </source>
</evidence>
<dbReference type="InterPro" id="IPR029071">
    <property type="entry name" value="Ubiquitin-like_domsf"/>
</dbReference>
<evidence type="ECO:0000256" key="2">
    <source>
        <dbReference type="ARBA" id="ARBA00022692"/>
    </source>
</evidence>
<name>A0A6J2VDW4_CHACN</name>
<dbReference type="PROSITE" id="PS50053">
    <property type="entry name" value="UBIQUITIN_2"/>
    <property type="match status" value="1"/>
</dbReference>
<feature type="region of interest" description="Disordered" evidence="5">
    <location>
        <begin position="140"/>
        <end position="167"/>
    </location>
</feature>
<keyword evidence="8" id="KW-1185">Reference proteome</keyword>
<dbReference type="Gene3D" id="3.10.20.90">
    <property type="entry name" value="Phosphatidylinositol 3-kinase Catalytic Subunit, Chain A, domain 1"/>
    <property type="match status" value="1"/>
</dbReference>
<dbReference type="GO" id="GO:0016020">
    <property type="term" value="C:membrane"/>
    <property type="evidence" value="ECO:0007669"/>
    <property type="project" value="UniProtKB-SubCell"/>
</dbReference>
<dbReference type="GeneID" id="115811779"/>
<keyword evidence="3 6" id="KW-1133">Transmembrane helix</keyword>
<protein>
    <submittedName>
        <fullName evidence="9">Transmembrane and ubiquitin-like domain-containing protein 2</fullName>
    </submittedName>
</protein>
<dbReference type="PANTHER" id="PTHR14557">
    <property type="entry name" value="PROTEIN C7ORF21"/>
    <property type="match status" value="1"/>
</dbReference>
<evidence type="ECO:0000259" key="7">
    <source>
        <dbReference type="PROSITE" id="PS50053"/>
    </source>
</evidence>
<dbReference type="SUPFAM" id="SSF54236">
    <property type="entry name" value="Ubiquitin-like"/>
    <property type="match status" value="1"/>
</dbReference>
<feature type="compositionally biased region" description="Basic and acidic residues" evidence="5">
    <location>
        <begin position="146"/>
        <end position="157"/>
    </location>
</feature>
<evidence type="ECO:0000313" key="9">
    <source>
        <dbReference type="RefSeq" id="XP_030629993.1"/>
    </source>
</evidence>
<dbReference type="InParanoid" id="A0A6J2VDW4"/>
<feature type="transmembrane region" description="Helical" evidence="6">
    <location>
        <begin position="318"/>
        <end position="338"/>
    </location>
</feature>
<feature type="region of interest" description="Disordered" evidence="5">
    <location>
        <begin position="61"/>
        <end position="95"/>
    </location>
</feature>
<feature type="domain" description="Ubiquitin-like" evidence="7">
    <location>
        <begin position="169"/>
        <end position="234"/>
    </location>
</feature>
<dbReference type="InterPro" id="IPR000626">
    <property type="entry name" value="Ubiquitin-like_dom"/>
</dbReference>
<evidence type="ECO:0000256" key="3">
    <source>
        <dbReference type="ARBA" id="ARBA00022989"/>
    </source>
</evidence>
<sequence>MALTALAMLDNGIGEEVTLFGTVTLLLLAMILAWLSTHVADNGDQLLASIPPGSPHVSLVNLGSSNSYAMGPTNTDPAESQPTSNSQDNKPEEEDLMSTWEAIESDVLEDAGGAVANNDQHLIIQGVHKQTAILAHTSMSQSCLQTERRQKREKETPSGEVTEPPSSSITIRLKFINDTEELATVKPEDTVGLLKSKHFSGQERQTKLFYKGRLLQDPSQTFMSLNITHSSVIHCHISPPPPEERSRTDMELRADDGSLGPHGENGGQSGSRTDTRDAREPGTDAALNMGSVVVPLFVVALAVAWYCCITYRQLFTVPATISLMGVTIFFSFLVFGMYGR</sequence>
<feature type="compositionally biased region" description="Polar residues" evidence="5">
    <location>
        <begin position="61"/>
        <end position="88"/>
    </location>
</feature>
<dbReference type="Pfam" id="PF00240">
    <property type="entry name" value="ubiquitin"/>
    <property type="match status" value="1"/>
</dbReference>
<dbReference type="GO" id="GO:0036503">
    <property type="term" value="P:ERAD pathway"/>
    <property type="evidence" value="ECO:0007669"/>
    <property type="project" value="InterPro"/>
</dbReference>
<feature type="compositionally biased region" description="Basic and acidic residues" evidence="5">
    <location>
        <begin position="273"/>
        <end position="282"/>
    </location>
</feature>
<feature type="region of interest" description="Disordered" evidence="5">
    <location>
        <begin position="236"/>
        <end position="283"/>
    </location>
</feature>
<proteinExistence type="predicted"/>
<comment type="subcellular location">
    <subcellularLocation>
        <location evidence="1">Membrane</location>
        <topology evidence="1">Multi-pass membrane protein</topology>
    </subcellularLocation>
</comment>
<dbReference type="RefSeq" id="XP_030629993.1">
    <property type="nucleotide sequence ID" value="XM_030774133.1"/>
</dbReference>
<keyword evidence="2 6" id="KW-0812">Transmembrane</keyword>
<feature type="compositionally biased region" description="Basic and acidic residues" evidence="5">
    <location>
        <begin position="242"/>
        <end position="256"/>
    </location>
</feature>
<evidence type="ECO:0000313" key="8">
    <source>
        <dbReference type="Proteomes" id="UP000504632"/>
    </source>
</evidence>
<feature type="transmembrane region" description="Helical" evidence="6">
    <location>
        <begin position="17"/>
        <end position="35"/>
    </location>
</feature>
<feature type="transmembrane region" description="Helical" evidence="6">
    <location>
        <begin position="285"/>
        <end position="306"/>
    </location>
</feature>
<evidence type="ECO:0000256" key="1">
    <source>
        <dbReference type="ARBA" id="ARBA00004141"/>
    </source>
</evidence>
<dbReference type="OrthoDB" id="161999at2759"/>
<reference evidence="9" key="1">
    <citation type="submission" date="2025-08" db="UniProtKB">
        <authorList>
            <consortium name="RefSeq"/>
        </authorList>
    </citation>
    <scope>IDENTIFICATION</scope>
</reference>
<evidence type="ECO:0000256" key="6">
    <source>
        <dbReference type="SAM" id="Phobius"/>
    </source>
</evidence>
<organism evidence="8 9">
    <name type="scientific">Chanos chanos</name>
    <name type="common">Milkfish</name>
    <name type="synonym">Mugil chanos</name>
    <dbReference type="NCBI Taxonomy" id="29144"/>
    <lineage>
        <taxon>Eukaryota</taxon>
        <taxon>Metazoa</taxon>
        <taxon>Chordata</taxon>
        <taxon>Craniata</taxon>
        <taxon>Vertebrata</taxon>
        <taxon>Euteleostomi</taxon>
        <taxon>Actinopterygii</taxon>
        <taxon>Neopterygii</taxon>
        <taxon>Teleostei</taxon>
        <taxon>Ostariophysi</taxon>
        <taxon>Gonorynchiformes</taxon>
        <taxon>Chanidae</taxon>
        <taxon>Chanos</taxon>
    </lineage>
</organism>
<dbReference type="PANTHER" id="PTHR14557:SF4">
    <property type="entry name" value="TRANSMEMBRANE AND UBIQUITIN-LIKE DOMAIN-CONTAINING PROTEIN 2"/>
    <property type="match status" value="1"/>
</dbReference>
<gene>
    <name evidence="9" type="primary">LOC115811779</name>
</gene>
<dbReference type="SMART" id="SM00213">
    <property type="entry name" value="UBQ"/>
    <property type="match status" value="1"/>
</dbReference>
<dbReference type="AlphaFoldDB" id="A0A6J2VDW4"/>